<dbReference type="OrthoDB" id="424207at2759"/>
<gene>
    <name evidence="2" type="ORF">SNAT2548_LOCUS6124</name>
</gene>
<evidence type="ECO:0000256" key="1">
    <source>
        <dbReference type="SAM" id="SignalP"/>
    </source>
</evidence>
<accession>A0A812JDD6</accession>
<dbReference type="EMBL" id="CAJNDS010000402">
    <property type="protein sequence ID" value="CAE7202385.1"/>
    <property type="molecule type" value="Genomic_DNA"/>
</dbReference>
<protein>
    <submittedName>
        <fullName evidence="2">Uncharacterized protein</fullName>
    </submittedName>
</protein>
<keyword evidence="3" id="KW-1185">Reference proteome</keyword>
<proteinExistence type="predicted"/>
<organism evidence="2 3">
    <name type="scientific">Symbiodinium natans</name>
    <dbReference type="NCBI Taxonomy" id="878477"/>
    <lineage>
        <taxon>Eukaryota</taxon>
        <taxon>Sar</taxon>
        <taxon>Alveolata</taxon>
        <taxon>Dinophyceae</taxon>
        <taxon>Suessiales</taxon>
        <taxon>Symbiodiniaceae</taxon>
        <taxon>Symbiodinium</taxon>
    </lineage>
</organism>
<feature type="signal peptide" evidence="1">
    <location>
        <begin position="1"/>
        <end position="20"/>
    </location>
</feature>
<name>A0A812JDD6_9DINO</name>
<feature type="chain" id="PRO_5032530697" evidence="1">
    <location>
        <begin position="21"/>
        <end position="1372"/>
    </location>
</feature>
<reference evidence="2" key="1">
    <citation type="submission" date="2021-02" db="EMBL/GenBank/DDBJ databases">
        <authorList>
            <person name="Dougan E. K."/>
            <person name="Rhodes N."/>
            <person name="Thang M."/>
            <person name="Chan C."/>
        </authorList>
    </citation>
    <scope>NUCLEOTIDE SEQUENCE</scope>
</reference>
<keyword evidence="1" id="KW-0732">Signal</keyword>
<sequence length="1372" mass="147129">MKSLWFASLAFWVLIPAAIARKFGKEEPTSLKLALVERSSSARAVRRAQRNARSALSSNLSEEALDASLDSSLDSSLDAVVSAKALEAVGDAFSDAGNALGGVVETAGNAIATSAVQTVNTLAEAGMTLGSAVANAAVVVGKHIVKAAETKLAALPAAIKTAAEHIGNAAAQVGSVVADVGELAADASLHLAGDILERAKSSIQQGVKMAEKLGNFIADKAAALGGEVAKLGPLVAGLAEAAWNEIKGFLSCFTESLTLCHVLLGGVCDCNAGSHVTPSASGFSMRCVFDSSSDFASGFGIRAVPAQKFPGSTATGTVILPGDEFVQAYKMAGQVLRSRQALKERKAKAPVGSCESGLDLAFEGAAQFAPDISISMSFNGDTEISIKGLIRASVDALVSAQGSCSFHAEKGIPRLPKSKVICGAYFCLAIMLQVVAALDIKGVLTGTLEISAEVDFEIEGTVTVNPLGEAHANFRNPSIKHQDGFALGASASSSVRVGMGPVLTVWPVPGIPINFHAMINAEAKAMGTLSFSSGMFLLQEESNQSTGTDMNASSTRSNEIGMCGAAALSTYADVDITSFALPSSFRAAISTSFLMEQIAAAVIAGATAMTRLVTGAMACIPGGDAVENTIMSAANSAASAITGLIPDLNLDFSVESIQLMAPQKLWCKEVFKTPGFDAAPCAAEIGCKFAGRPPPRGVEMAPPEQVTNHVQSTGAAAACHDIPMGDRFIELGNFRLADIDGDHFSISHKDGKTAQIFEKDGTLDGGPSDDWGSWSRESGASKGIHFGFQYIQIGNFRLGAYDDTHLTISHIDGKTAQIFRSDGTLHPGPRDDYSTFDRAEGMPAGISFGDRFIQFGKFRIGDSNGNNLVVTHAERDVIQVYRHDGTRHKESLLQLKPFVIKPRGKFRVRKATKRIRKAVSVNNLGKQVKERSPAAWTCKDIAEMAFGVCDPDFGAWGDRFIQLGQWRLAAIDDTHFSISHEDGKTAQIYRSDGSLHPGPRTDYGAWHRALGFPFGITFGPGFIQIGKFRLGAANDEHLSISHRDGNTIQIFREDGTRHKGPRQDWSLWGITAGPASGVTFGDRFLQLGKFRIGDVDGRRFVVTHLETGNLLQLYEKDGTLDPDESASWAGKLNNRYAQFHCGGIQTILGTCPGITTGDRFMQLGDWRLAARDDSHFSISHRNHKTAMIYKSDGTLHEGPREDWGGWDLEAKKVTRPGASLLQGIGRRRRPRFPRIRFQVQHERIKFGDRFIQFGKFRMGEVDESHFSISHQKDDGTRQTLMIFRSDGTLHKGPRTDYGLWHREIGAPQGVTFGDRFVQIGNFRVGDVDSSHFSVSHVEGQTIEIFRSDGTVHEGPRTDYTTFGRQLLDCTVE</sequence>
<evidence type="ECO:0000313" key="2">
    <source>
        <dbReference type="EMBL" id="CAE7202385.1"/>
    </source>
</evidence>
<comment type="caution">
    <text evidence="2">The sequence shown here is derived from an EMBL/GenBank/DDBJ whole genome shotgun (WGS) entry which is preliminary data.</text>
</comment>
<dbReference type="Proteomes" id="UP000604046">
    <property type="component" value="Unassembled WGS sequence"/>
</dbReference>
<evidence type="ECO:0000313" key="3">
    <source>
        <dbReference type="Proteomes" id="UP000604046"/>
    </source>
</evidence>